<evidence type="ECO:0000259" key="6">
    <source>
        <dbReference type="Pfam" id="PF00849"/>
    </source>
</evidence>
<feature type="active site" evidence="3">
    <location>
        <position position="141"/>
    </location>
</feature>
<dbReference type="Proteomes" id="UP000310636">
    <property type="component" value="Unassembled WGS sequence"/>
</dbReference>
<comment type="similarity">
    <text evidence="2 4">Belongs to the pseudouridine synthase RluA family.</text>
</comment>
<name>A0A4S4BM59_9BACL</name>
<dbReference type="EC" id="5.4.99.-" evidence="4"/>
<dbReference type="Gene3D" id="3.30.2350.10">
    <property type="entry name" value="Pseudouridine synthase"/>
    <property type="match status" value="1"/>
</dbReference>
<evidence type="ECO:0000313" key="7">
    <source>
        <dbReference type="EMBL" id="THF74951.1"/>
    </source>
</evidence>
<evidence type="ECO:0000256" key="3">
    <source>
        <dbReference type="PIRSR" id="PIRSR606225-1"/>
    </source>
</evidence>
<dbReference type="InterPro" id="IPR006225">
    <property type="entry name" value="PsdUridine_synth_RluC/D"/>
</dbReference>
<dbReference type="InterPro" id="IPR020103">
    <property type="entry name" value="PsdUridine_synth_cat_dom_sf"/>
</dbReference>
<dbReference type="CDD" id="cd02869">
    <property type="entry name" value="PseudoU_synth_RluA_like"/>
    <property type="match status" value="1"/>
</dbReference>
<dbReference type="InterPro" id="IPR050188">
    <property type="entry name" value="RluA_PseudoU_synthase"/>
</dbReference>
<keyword evidence="8" id="KW-1185">Reference proteome</keyword>
<comment type="function">
    <text evidence="4">Responsible for synthesis of pseudouridine from uracil.</text>
</comment>
<sequence length="303" mass="34307">MSDRELVRSYAEPPKLGRRKGEWIDIRLPEALAGAAPQKLLQMTPIAPKLANKLIQAKGVLAQGTTLRLKLFPAEAIDFPPDWMELNVLYEDDFTLVVNKPSGIEVHPSEHGQRRTLAHAVASYYEMTNQQVRIRHIHRIDKETTGPVLYAKNEFAHYEYDKAMREKSIERVYLALAEGVLEKDRGTINKPIGQDRHHSTKRRVSETGDPAVTHYEVVERFVDHTLVRLRLETGRTHQIRVHLSAIGHPLAGDGMYGGKRGLIARQALHGERLIWRHPWTGESLSARAPLPDDFAEALGKLRG</sequence>
<reference evidence="7 8" key="1">
    <citation type="submission" date="2019-04" db="EMBL/GenBank/DDBJ databases">
        <title>Cohnella sp. nov. isolated from preserved vegetables.</title>
        <authorList>
            <person name="Lin S.-Y."/>
            <person name="Hung M.-H."/>
            <person name="Young C.-C."/>
        </authorList>
    </citation>
    <scope>NUCLEOTIDE SEQUENCE [LARGE SCALE GENOMIC DNA]</scope>
    <source>
        <strain evidence="7 8">CC-MHH1044</strain>
    </source>
</reference>
<dbReference type="SUPFAM" id="SSF55120">
    <property type="entry name" value="Pseudouridine synthase"/>
    <property type="match status" value="1"/>
</dbReference>
<evidence type="ECO:0000256" key="1">
    <source>
        <dbReference type="ARBA" id="ARBA00000073"/>
    </source>
</evidence>
<evidence type="ECO:0000313" key="8">
    <source>
        <dbReference type="Proteomes" id="UP000310636"/>
    </source>
</evidence>
<dbReference type="GO" id="GO:0000455">
    <property type="term" value="P:enzyme-directed rRNA pseudouridine synthesis"/>
    <property type="evidence" value="ECO:0007669"/>
    <property type="project" value="TreeGrafter"/>
</dbReference>
<dbReference type="GO" id="GO:0009982">
    <property type="term" value="F:pseudouridine synthase activity"/>
    <property type="evidence" value="ECO:0007669"/>
    <property type="project" value="InterPro"/>
</dbReference>
<evidence type="ECO:0000256" key="2">
    <source>
        <dbReference type="ARBA" id="ARBA00010876"/>
    </source>
</evidence>
<keyword evidence="4" id="KW-0413">Isomerase</keyword>
<dbReference type="Pfam" id="PF00849">
    <property type="entry name" value="PseudoU_synth_2"/>
    <property type="match status" value="1"/>
</dbReference>
<dbReference type="NCBIfam" id="TIGR00005">
    <property type="entry name" value="rluA_subfam"/>
    <property type="match status" value="1"/>
</dbReference>
<dbReference type="GO" id="GO:0003723">
    <property type="term" value="F:RNA binding"/>
    <property type="evidence" value="ECO:0007669"/>
    <property type="project" value="InterPro"/>
</dbReference>
<dbReference type="OrthoDB" id="9773999at2"/>
<dbReference type="InterPro" id="IPR006145">
    <property type="entry name" value="PsdUridine_synth_RsuA/RluA"/>
</dbReference>
<dbReference type="AlphaFoldDB" id="A0A4S4BM59"/>
<dbReference type="EMBL" id="SSOB01000036">
    <property type="protein sequence ID" value="THF74951.1"/>
    <property type="molecule type" value="Genomic_DNA"/>
</dbReference>
<feature type="domain" description="Pseudouridine synthase RsuA/RluA-like" evidence="6">
    <location>
        <begin position="96"/>
        <end position="245"/>
    </location>
</feature>
<proteinExistence type="inferred from homology"/>
<dbReference type="PANTHER" id="PTHR21600">
    <property type="entry name" value="MITOCHONDRIAL RNA PSEUDOURIDINE SYNTHASE"/>
    <property type="match status" value="1"/>
</dbReference>
<evidence type="ECO:0000256" key="4">
    <source>
        <dbReference type="RuleBase" id="RU362028"/>
    </source>
</evidence>
<comment type="caution">
    <text evidence="7">The sequence shown here is derived from an EMBL/GenBank/DDBJ whole genome shotgun (WGS) entry which is preliminary data.</text>
</comment>
<evidence type="ECO:0000256" key="5">
    <source>
        <dbReference type="SAM" id="MobiDB-lite"/>
    </source>
</evidence>
<feature type="compositionally biased region" description="Basic and acidic residues" evidence="5">
    <location>
        <begin position="187"/>
        <end position="197"/>
    </location>
</feature>
<dbReference type="PANTHER" id="PTHR21600:SF71">
    <property type="entry name" value="PSEUDOURIDINE SYNTHASE"/>
    <property type="match status" value="1"/>
</dbReference>
<dbReference type="GO" id="GO:0140098">
    <property type="term" value="F:catalytic activity, acting on RNA"/>
    <property type="evidence" value="ECO:0007669"/>
    <property type="project" value="UniProtKB-ARBA"/>
</dbReference>
<comment type="catalytic activity">
    <reaction evidence="1 4">
        <text>a uridine in RNA = a pseudouridine in RNA</text>
        <dbReference type="Rhea" id="RHEA:48348"/>
        <dbReference type="Rhea" id="RHEA-COMP:12068"/>
        <dbReference type="Rhea" id="RHEA-COMP:12069"/>
        <dbReference type="ChEBI" id="CHEBI:65314"/>
        <dbReference type="ChEBI" id="CHEBI:65315"/>
    </reaction>
</comment>
<organism evidence="7 8">
    <name type="scientific">Cohnella fermenti</name>
    <dbReference type="NCBI Taxonomy" id="2565925"/>
    <lineage>
        <taxon>Bacteria</taxon>
        <taxon>Bacillati</taxon>
        <taxon>Bacillota</taxon>
        <taxon>Bacilli</taxon>
        <taxon>Bacillales</taxon>
        <taxon>Paenibacillaceae</taxon>
        <taxon>Cohnella</taxon>
    </lineage>
</organism>
<gene>
    <name evidence="7" type="ORF">E6C55_23540</name>
</gene>
<accession>A0A4S4BM59</accession>
<protein>
    <recommendedName>
        <fullName evidence="4">Pseudouridine synthase</fullName>
        <ecNumber evidence="4">5.4.99.-</ecNumber>
    </recommendedName>
</protein>
<feature type="region of interest" description="Disordered" evidence="5">
    <location>
        <begin position="187"/>
        <end position="206"/>
    </location>
</feature>